<gene>
    <name evidence="1" type="ORF">SAMN04489867_0577</name>
</gene>
<dbReference type="InterPro" id="IPR045920">
    <property type="entry name" value="DUF6339"/>
</dbReference>
<protein>
    <submittedName>
        <fullName evidence="1">Uncharacterized protein</fullName>
    </submittedName>
</protein>
<evidence type="ECO:0000313" key="2">
    <source>
        <dbReference type="Proteomes" id="UP000199077"/>
    </source>
</evidence>
<organism evidence="1 2">
    <name type="scientific">Pedococcus dokdonensis</name>
    <dbReference type="NCBI Taxonomy" id="443156"/>
    <lineage>
        <taxon>Bacteria</taxon>
        <taxon>Bacillati</taxon>
        <taxon>Actinomycetota</taxon>
        <taxon>Actinomycetes</taxon>
        <taxon>Micrococcales</taxon>
        <taxon>Intrasporangiaceae</taxon>
        <taxon>Pedococcus</taxon>
    </lineage>
</organism>
<dbReference type="AlphaFoldDB" id="A0A1H0MDR6"/>
<dbReference type="EMBL" id="LT629711">
    <property type="protein sequence ID" value="SDO78497.1"/>
    <property type="molecule type" value="Genomic_DNA"/>
</dbReference>
<accession>A0A1H0MDR6</accession>
<dbReference type="Pfam" id="PF19866">
    <property type="entry name" value="DUF6339"/>
    <property type="match status" value="1"/>
</dbReference>
<reference evidence="2" key="1">
    <citation type="submission" date="2016-10" db="EMBL/GenBank/DDBJ databases">
        <authorList>
            <person name="Varghese N."/>
            <person name="Submissions S."/>
        </authorList>
    </citation>
    <scope>NUCLEOTIDE SEQUENCE [LARGE SCALE GENOMIC DNA]</scope>
    <source>
        <strain evidence="2">DSM 22329</strain>
    </source>
</reference>
<keyword evidence="2" id="KW-1185">Reference proteome</keyword>
<sequence>MSGMFTYPRLPGEPARELLALVRDTSKMGTTGVTALASASHPKAAHVATGGRKSTGDDLLRVRGRVLEAVGHWVDGGGVPRNQQPKFDALLGQALHESLEILPADAAHAGTWSFLTLVLLPDVAVTRFTDLVDDRGLGTKRERNVLSRAWMRWDALGAVLLSGDPILGEDELVGLLERSAVARNGALVHELATAVLHHRTGTARSEYARELYKRVRHRTGPLMLDLLTRDELAELVQAEAGKVG</sequence>
<dbReference type="STRING" id="443156.SAMN04489867_0577"/>
<name>A0A1H0MDR6_9MICO</name>
<evidence type="ECO:0000313" key="1">
    <source>
        <dbReference type="EMBL" id="SDO78497.1"/>
    </source>
</evidence>
<proteinExistence type="predicted"/>
<dbReference type="Proteomes" id="UP000199077">
    <property type="component" value="Chromosome I"/>
</dbReference>